<protein>
    <submittedName>
        <fullName evidence="4">Uncharacterized protein</fullName>
    </submittedName>
</protein>
<reference evidence="4" key="1">
    <citation type="submission" date="2020-05" db="EMBL/GenBank/DDBJ databases">
        <authorList>
            <person name="Chiriac C."/>
            <person name="Salcher M."/>
            <person name="Ghai R."/>
            <person name="Kavagutti S V."/>
        </authorList>
    </citation>
    <scope>NUCLEOTIDE SEQUENCE</scope>
</reference>
<dbReference type="EMBL" id="LR797191">
    <property type="protein sequence ID" value="CAB4192396.1"/>
    <property type="molecule type" value="Genomic_DNA"/>
</dbReference>
<dbReference type="EMBL" id="LR797432">
    <property type="protein sequence ID" value="CAB4215810.1"/>
    <property type="molecule type" value="Genomic_DNA"/>
</dbReference>
<sequence length="80" mass="8509">MTPWCRAAAGDTSDLGRLPDGYQIIGAARSPGGPYTLRLINRGQLVAVYDIGLARDVTTVVAVCIDLAWKDHGIKTPEGI</sequence>
<dbReference type="EMBL" id="LR796913">
    <property type="protein sequence ID" value="CAB4173878.1"/>
    <property type="molecule type" value="Genomic_DNA"/>
</dbReference>
<evidence type="ECO:0000313" key="1">
    <source>
        <dbReference type="EMBL" id="CAB4173878.1"/>
    </source>
</evidence>
<dbReference type="EMBL" id="LR796973">
    <property type="protein sequence ID" value="CAB4178780.1"/>
    <property type="molecule type" value="Genomic_DNA"/>
</dbReference>
<organism evidence="4">
    <name type="scientific">uncultured Caudovirales phage</name>
    <dbReference type="NCBI Taxonomy" id="2100421"/>
    <lineage>
        <taxon>Viruses</taxon>
        <taxon>Duplodnaviria</taxon>
        <taxon>Heunggongvirae</taxon>
        <taxon>Uroviricota</taxon>
        <taxon>Caudoviricetes</taxon>
        <taxon>Peduoviridae</taxon>
        <taxon>Maltschvirus</taxon>
        <taxon>Maltschvirus maltsch</taxon>
    </lineage>
</organism>
<dbReference type="EMBL" id="LR797134">
    <property type="protein sequence ID" value="CAB4189428.1"/>
    <property type="molecule type" value="Genomic_DNA"/>
</dbReference>
<accession>A0A6J5RD39</accession>
<evidence type="ECO:0000313" key="4">
    <source>
        <dbReference type="EMBL" id="CAB4192396.1"/>
    </source>
</evidence>
<gene>
    <name evidence="2" type="ORF">UFOVP1028_4</name>
    <name evidence="3" type="ORF">UFOVP1187_15</name>
    <name evidence="4" type="ORF">UFOVP1235_32</name>
    <name evidence="5" type="ORF">UFOVP1488_15</name>
    <name evidence="1" type="ORF">UFOVP960_15</name>
</gene>
<evidence type="ECO:0000313" key="3">
    <source>
        <dbReference type="EMBL" id="CAB4189428.1"/>
    </source>
</evidence>
<evidence type="ECO:0000313" key="2">
    <source>
        <dbReference type="EMBL" id="CAB4178780.1"/>
    </source>
</evidence>
<proteinExistence type="predicted"/>
<evidence type="ECO:0000313" key="5">
    <source>
        <dbReference type="EMBL" id="CAB4215810.1"/>
    </source>
</evidence>
<name>A0A6J5RD39_9CAUD</name>